<dbReference type="EMBL" id="JACJIQ010000017">
    <property type="protein sequence ID" value="MBA9079024.1"/>
    <property type="molecule type" value="Genomic_DNA"/>
</dbReference>
<dbReference type="Proteomes" id="UP000563094">
    <property type="component" value="Unassembled WGS sequence"/>
</dbReference>
<feature type="chain" id="PRO_5032745043" description="Cell surface protein SprA" evidence="1">
    <location>
        <begin position="24"/>
        <end position="1186"/>
    </location>
</feature>
<dbReference type="RefSeq" id="WP_182514056.1">
    <property type="nucleotide sequence ID" value="NZ_JACJIQ010000017.1"/>
</dbReference>
<keyword evidence="1" id="KW-0732">Signal</keyword>
<gene>
    <name evidence="2" type="ORF">FHS90_003758</name>
</gene>
<dbReference type="AlphaFoldDB" id="A0A839GH87"/>
<feature type="signal peptide" evidence="1">
    <location>
        <begin position="1"/>
        <end position="23"/>
    </location>
</feature>
<evidence type="ECO:0000256" key="1">
    <source>
        <dbReference type="SAM" id="SignalP"/>
    </source>
</evidence>
<sequence length="1186" mass="136265">MRYGWGIVLLLLLSLAVASSTQGQTLSNQRCKWVLLQEGAFQLDSLTIAEESLQFFDSRQVLRPMSFLYDPASGLFQFMHLPPPAVTPRLFPDSLIARGEGAFLARFPENRSKTDSVLICYRVLPVNLAAVKFKRDVRLLDSAEFERQNVFEPQAAREELFKTPGLNKTGSISRGVSVGNTQNVFVNSALNLQLEGKLTEEIDITASITDQNIPFQPEGNTQQLQEFDRVFITLQHRLWTLTGGDVVLRNRPVSHFLRFYKNVQGGALEVNRGKKGWESSTAVAASVAKGKFASEIITPLESVQGPYRLRGPNGERFIIVLANSERVYLDGKLLTRGFDYDYVIDYNQAEITFTPKWIITRNSRIRVDFEYSDQNYTRTVLHANHYQNMGRFKVYGNFYNEADNQNSPLLLNLNNDQKRLLTQIGDDLQQAVSSGAEQVKYSRNQVLYQLKEVQTASGSFNIYEYTTDSTVTLYAVSFTEVGAGQGNYNLLNTTVNGRVYQWVEPVNGVPQGRYEPVRILPTPIQKQMMTLGGIWSVDPKAEVFLEVAGSRNDLNRFSKQDSEDDQGKALRVGYQVGDRTIKFLGPYKLQSALAYEYTDPNFAPIDRYRDIEFDRDWNSPTNTTSARQSRIEDHILSFSVGGVRDARNYLNYKLNRRYRPSEVDGTQHLLELGQTVKRLELRTNLFLMNNELVDTRAEWVRGEIGVQYPTRFFTPGYVYRFDKNRVTSKLNEQLVASANYFDDHLFFLQSADTAKVKFRAEYSRRVDWRPENGELGNKQMANTYNFSASTIVRNNHQINALLTFRNVQARDSLPETSVLSKIDWVGDFFDRNLRSELSYAIGTGRELKREYQFVETVPGQGTHYFEDLNQDGQQDLNEFFEAQPTDPPYRRNYVRLFIPTDEYVLAYTNNFTYRLNSSLPRQWQRAESWVKRMASKFSALSFVAIDKRTTDDDLRSRFNPFSLNFADTSLLSLTRSYRNTLYFNRSNPKYGVEWTVQQSLQKILLTNGTDVRLNSSQQMLFRVNLTEVFSSRLNVTRFKRESSSNYLTTKNFLIRSWEATPELSYQPNTKIRFTGTYQWMDKENEQGAQEEARFHEFGSEVRLSQVGKRTVAGVVKYIKINYTGQINSPVAFEMLNGFQPGNNLTWNLAVQQRLTNGLNITLDYDGRKPQGVRTIHTGRMQVSVLF</sequence>
<organism evidence="2 3">
    <name type="scientific">Rufibacter quisquiliarum</name>
    <dbReference type="NCBI Taxonomy" id="1549639"/>
    <lineage>
        <taxon>Bacteria</taxon>
        <taxon>Pseudomonadati</taxon>
        <taxon>Bacteroidota</taxon>
        <taxon>Cytophagia</taxon>
        <taxon>Cytophagales</taxon>
        <taxon>Hymenobacteraceae</taxon>
        <taxon>Rufibacter</taxon>
    </lineage>
</organism>
<proteinExistence type="predicted"/>
<keyword evidence="3" id="KW-1185">Reference proteome</keyword>
<evidence type="ECO:0000313" key="2">
    <source>
        <dbReference type="EMBL" id="MBA9079024.1"/>
    </source>
</evidence>
<evidence type="ECO:0008006" key="4">
    <source>
        <dbReference type="Google" id="ProtNLM"/>
    </source>
</evidence>
<protein>
    <recommendedName>
        <fullName evidence="4">Cell surface protein SprA</fullName>
    </recommendedName>
</protein>
<evidence type="ECO:0000313" key="3">
    <source>
        <dbReference type="Proteomes" id="UP000563094"/>
    </source>
</evidence>
<name>A0A839GH87_9BACT</name>
<reference evidence="2 3" key="1">
    <citation type="submission" date="2020-08" db="EMBL/GenBank/DDBJ databases">
        <title>Genomic Encyclopedia of Type Strains, Phase IV (KMG-IV): sequencing the most valuable type-strain genomes for metagenomic binning, comparative biology and taxonomic classification.</title>
        <authorList>
            <person name="Goeker M."/>
        </authorList>
    </citation>
    <scope>NUCLEOTIDE SEQUENCE [LARGE SCALE GENOMIC DNA]</scope>
    <source>
        <strain evidence="2 3">DSM 29854</strain>
    </source>
</reference>
<comment type="caution">
    <text evidence="2">The sequence shown here is derived from an EMBL/GenBank/DDBJ whole genome shotgun (WGS) entry which is preliminary data.</text>
</comment>
<accession>A0A839GH87</accession>